<protein>
    <submittedName>
        <fullName evidence="2">Maleylpyruvate isomerase family mycothiol-dependent enzyme</fullName>
    </submittedName>
</protein>
<dbReference type="EMBL" id="JAWLNX010000022">
    <property type="protein sequence ID" value="MEB3370830.1"/>
    <property type="molecule type" value="Genomic_DNA"/>
</dbReference>
<gene>
    <name evidence="2" type="ORF">R4I43_25840</name>
</gene>
<dbReference type="GO" id="GO:0016853">
    <property type="term" value="F:isomerase activity"/>
    <property type="evidence" value="ECO:0007669"/>
    <property type="project" value="UniProtKB-KW"/>
</dbReference>
<dbReference type="InterPro" id="IPR034660">
    <property type="entry name" value="DinB/YfiT-like"/>
</dbReference>
<proteinExistence type="predicted"/>
<dbReference type="InterPro" id="IPR017517">
    <property type="entry name" value="Maleyloyr_isom"/>
</dbReference>
<feature type="domain" description="Mycothiol-dependent maleylpyruvate isomerase metal-binding" evidence="1">
    <location>
        <begin position="9"/>
        <end position="98"/>
    </location>
</feature>
<dbReference type="InterPro" id="IPR024344">
    <property type="entry name" value="MDMPI_metal-binding"/>
</dbReference>
<dbReference type="SUPFAM" id="SSF109854">
    <property type="entry name" value="DinB/YfiT-like putative metalloenzymes"/>
    <property type="match status" value="1"/>
</dbReference>
<dbReference type="Pfam" id="PF11716">
    <property type="entry name" value="MDMPI_N"/>
    <property type="match status" value="1"/>
</dbReference>
<comment type="caution">
    <text evidence="2">The sequence shown here is derived from an EMBL/GenBank/DDBJ whole genome shotgun (WGS) entry which is preliminary data.</text>
</comment>
<keyword evidence="2" id="KW-0413">Isomerase</keyword>
<dbReference type="Proteomes" id="UP001327093">
    <property type="component" value="Unassembled WGS sequence"/>
</dbReference>
<dbReference type="RefSeq" id="WP_324268296.1">
    <property type="nucleotide sequence ID" value="NZ_JAWLNX010000022.1"/>
</dbReference>
<sequence>MVDVWSMVHAERAALIDDLSNIGDLQWEEPSLCEGWTVHDVAAHLVNAARTTRLGFVVGLARARFDFHRQNARGVRRERGASPQATLERLRQVASRTSTPPAPLDSRLVEEIVHGEDIRRPLELVRSYPADAVVRSLRYQVRTPASVGGARELVAGLRMTTVDADVSIGDGPEVSGPALALLLAVSGRRVPLDDLDGPGLTTLAAAI</sequence>
<evidence type="ECO:0000313" key="2">
    <source>
        <dbReference type="EMBL" id="MEB3370830.1"/>
    </source>
</evidence>
<evidence type="ECO:0000259" key="1">
    <source>
        <dbReference type="Pfam" id="PF11716"/>
    </source>
</evidence>
<accession>A0ABU6AHP0</accession>
<dbReference type="Gene3D" id="1.20.120.450">
    <property type="entry name" value="dinb family like domain"/>
    <property type="match status" value="1"/>
</dbReference>
<name>A0ABU6AHP0_9PSEU</name>
<organism evidence="2 3">
    <name type="scientific">Saccharopolyspora mangrovi</name>
    <dbReference type="NCBI Taxonomy" id="3082379"/>
    <lineage>
        <taxon>Bacteria</taxon>
        <taxon>Bacillati</taxon>
        <taxon>Actinomycetota</taxon>
        <taxon>Actinomycetes</taxon>
        <taxon>Pseudonocardiales</taxon>
        <taxon>Pseudonocardiaceae</taxon>
        <taxon>Saccharopolyspora</taxon>
    </lineage>
</organism>
<keyword evidence="3" id="KW-1185">Reference proteome</keyword>
<reference evidence="2 3" key="1">
    <citation type="submission" date="2023-10" db="EMBL/GenBank/DDBJ databases">
        <title>Saccharopolyspora sp. nov., isolated from mangrove soil.</title>
        <authorList>
            <person name="Lu Y."/>
            <person name="Liu W."/>
        </authorList>
    </citation>
    <scope>NUCLEOTIDE SEQUENCE [LARGE SCALE GENOMIC DNA]</scope>
    <source>
        <strain evidence="2 3">S2-29</strain>
    </source>
</reference>
<dbReference type="NCBIfam" id="TIGR03083">
    <property type="entry name" value="maleylpyruvate isomerase family mycothiol-dependent enzyme"/>
    <property type="match status" value="1"/>
</dbReference>
<evidence type="ECO:0000313" key="3">
    <source>
        <dbReference type="Proteomes" id="UP001327093"/>
    </source>
</evidence>